<evidence type="ECO:0000256" key="7">
    <source>
        <dbReference type="SAM" id="Phobius"/>
    </source>
</evidence>
<evidence type="ECO:0000313" key="9">
    <source>
        <dbReference type="Proteomes" id="UP001149090"/>
    </source>
</evidence>
<organism evidence="8 9">
    <name type="scientific">Anaeramoeba ignava</name>
    <name type="common">Anaerobic marine amoeba</name>
    <dbReference type="NCBI Taxonomy" id="1746090"/>
    <lineage>
        <taxon>Eukaryota</taxon>
        <taxon>Metamonada</taxon>
        <taxon>Anaeramoebidae</taxon>
        <taxon>Anaeramoeba</taxon>
    </lineage>
</organism>
<dbReference type="Pfam" id="PF04144">
    <property type="entry name" value="SCAMP"/>
    <property type="match status" value="1"/>
</dbReference>
<feature type="transmembrane region" description="Helical" evidence="7">
    <location>
        <begin position="286"/>
        <end position="308"/>
    </location>
</feature>
<sequence length="342" mass="39039">MSNPFAQISTDSDDLNPFTDPSIKKAANQKSENTIANYNPFESTKKARSDSDTSDSNSSRKSKSDHYKRSDNESSDFDPRRDQNDMMQQNFMENQFNPYQNSEKTQEEKNIEELEFELRQREEAIRQREEDLGKQETNLGLDPKRLKNWPICKPVLFHSISYDIPKGHRGTMRLAYITWIVSYAAFGWNLISAFSKLSIQDASNKGNDVGISLLYFIVAPVISWVVWYRLLYNGFRLEKSRKVYIFFCTFSIFLLFSIAIIVGVSGSGCEGILNMMDAFNKKSTSVGVIMLVNVILWFAILVAGVIVIKGAHSYYKKIKPVPPPKTTSITSTESEIRPHEDV</sequence>
<feature type="transmembrane region" description="Helical" evidence="7">
    <location>
        <begin position="211"/>
        <end position="231"/>
    </location>
</feature>
<feature type="compositionally biased region" description="Basic and acidic residues" evidence="6">
    <location>
        <begin position="62"/>
        <end position="83"/>
    </location>
</feature>
<comment type="caution">
    <text evidence="8">The sequence shown here is derived from an EMBL/GenBank/DDBJ whole genome shotgun (WGS) entry which is preliminary data.</text>
</comment>
<dbReference type="GO" id="GO:0015031">
    <property type="term" value="P:protein transport"/>
    <property type="evidence" value="ECO:0007669"/>
    <property type="project" value="InterPro"/>
</dbReference>
<keyword evidence="9" id="KW-1185">Reference proteome</keyword>
<feature type="coiled-coil region" evidence="5">
    <location>
        <begin position="104"/>
        <end position="131"/>
    </location>
</feature>
<dbReference type="PANTHER" id="PTHR10687">
    <property type="entry name" value="SECRETORY CARRIER-ASSOCIATED MEMBRANE PROTEIN SCAMP"/>
    <property type="match status" value="1"/>
</dbReference>
<dbReference type="EMBL" id="JAPDFW010000081">
    <property type="protein sequence ID" value="KAJ5072577.1"/>
    <property type="molecule type" value="Genomic_DNA"/>
</dbReference>
<feature type="region of interest" description="Disordered" evidence="6">
    <location>
        <begin position="1"/>
        <end position="83"/>
    </location>
</feature>
<evidence type="ECO:0000313" key="8">
    <source>
        <dbReference type="EMBL" id="KAJ5072577.1"/>
    </source>
</evidence>
<dbReference type="AlphaFoldDB" id="A0A9Q0LGU0"/>
<feature type="region of interest" description="Disordered" evidence="6">
    <location>
        <begin position="322"/>
        <end position="342"/>
    </location>
</feature>
<gene>
    <name evidence="8" type="ORF">M0811_01592</name>
</gene>
<evidence type="ECO:0000256" key="3">
    <source>
        <dbReference type="ARBA" id="ARBA00022989"/>
    </source>
</evidence>
<keyword evidence="5" id="KW-0175">Coiled coil</keyword>
<evidence type="ECO:0000256" key="2">
    <source>
        <dbReference type="ARBA" id="ARBA00022692"/>
    </source>
</evidence>
<evidence type="ECO:0000256" key="4">
    <source>
        <dbReference type="ARBA" id="ARBA00023136"/>
    </source>
</evidence>
<dbReference type="GO" id="GO:0055038">
    <property type="term" value="C:recycling endosome membrane"/>
    <property type="evidence" value="ECO:0007669"/>
    <property type="project" value="TreeGrafter"/>
</dbReference>
<evidence type="ECO:0000256" key="5">
    <source>
        <dbReference type="SAM" id="Coils"/>
    </source>
</evidence>
<dbReference type="PANTHER" id="PTHR10687:SF2">
    <property type="entry name" value="SECRETORY CARRIER-ASSOCIATED MEMBRANE PROTEIN"/>
    <property type="match status" value="1"/>
</dbReference>
<feature type="compositionally biased region" description="Polar residues" evidence="6">
    <location>
        <begin position="1"/>
        <end position="10"/>
    </location>
</feature>
<feature type="transmembrane region" description="Helical" evidence="7">
    <location>
        <begin position="243"/>
        <end position="266"/>
    </location>
</feature>
<keyword evidence="2 7" id="KW-0812">Transmembrane</keyword>
<dbReference type="Proteomes" id="UP001149090">
    <property type="component" value="Unassembled WGS sequence"/>
</dbReference>
<reference evidence="8" key="1">
    <citation type="submission" date="2022-10" db="EMBL/GenBank/DDBJ databases">
        <title>Novel sulphate-reducing endosymbionts in the free-living metamonad Anaeramoeba.</title>
        <authorList>
            <person name="Jerlstrom-Hultqvist J."/>
            <person name="Cepicka I."/>
            <person name="Gallot-Lavallee L."/>
            <person name="Salas-Leiva D."/>
            <person name="Curtis B.A."/>
            <person name="Zahonova K."/>
            <person name="Pipaliya S."/>
            <person name="Dacks J."/>
            <person name="Roger A.J."/>
        </authorList>
    </citation>
    <scope>NUCLEOTIDE SEQUENCE</scope>
    <source>
        <strain evidence="8">BMAN</strain>
    </source>
</reference>
<keyword evidence="3 7" id="KW-1133">Transmembrane helix</keyword>
<dbReference type="OMA" id="WIREYRY"/>
<comment type="subcellular location">
    <subcellularLocation>
        <location evidence="1">Membrane</location>
        <topology evidence="1">Multi-pass membrane protein</topology>
    </subcellularLocation>
</comment>
<feature type="compositionally biased region" description="Polar residues" evidence="6">
    <location>
        <begin position="28"/>
        <end position="42"/>
    </location>
</feature>
<evidence type="ECO:0000256" key="6">
    <source>
        <dbReference type="SAM" id="MobiDB-lite"/>
    </source>
</evidence>
<feature type="transmembrane region" description="Helical" evidence="7">
    <location>
        <begin position="174"/>
        <end position="191"/>
    </location>
</feature>
<proteinExistence type="predicted"/>
<protein>
    <submittedName>
        <fullName evidence="8">Secretory carrier-associated membrane protein</fullName>
    </submittedName>
</protein>
<keyword evidence="4 7" id="KW-0472">Membrane</keyword>
<evidence type="ECO:0000256" key="1">
    <source>
        <dbReference type="ARBA" id="ARBA00004141"/>
    </source>
</evidence>
<dbReference type="OrthoDB" id="242866at2759"/>
<dbReference type="GO" id="GO:0032588">
    <property type="term" value="C:trans-Golgi network membrane"/>
    <property type="evidence" value="ECO:0007669"/>
    <property type="project" value="TreeGrafter"/>
</dbReference>
<accession>A0A9Q0LGU0</accession>
<dbReference type="InterPro" id="IPR007273">
    <property type="entry name" value="SCAMP"/>
</dbReference>
<name>A0A9Q0LGU0_ANAIG</name>